<protein>
    <recommendedName>
        <fullName evidence="2">BTB domain-containing protein</fullName>
    </recommendedName>
</protein>
<dbReference type="OrthoDB" id="6102704at2759"/>
<evidence type="ECO:0000259" key="2">
    <source>
        <dbReference type="PROSITE" id="PS50097"/>
    </source>
</evidence>
<dbReference type="InterPro" id="IPR011333">
    <property type="entry name" value="SKP1/BTB/POZ_sf"/>
</dbReference>
<feature type="compositionally biased region" description="Low complexity" evidence="1">
    <location>
        <begin position="13"/>
        <end position="27"/>
    </location>
</feature>
<dbReference type="Proteomes" id="UP000828390">
    <property type="component" value="Unassembled WGS sequence"/>
</dbReference>
<evidence type="ECO:0000256" key="1">
    <source>
        <dbReference type="SAM" id="MobiDB-lite"/>
    </source>
</evidence>
<dbReference type="PROSITE" id="PS50097">
    <property type="entry name" value="BTB"/>
    <property type="match status" value="1"/>
</dbReference>
<dbReference type="SMART" id="SM00225">
    <property type="entry name" value="BTB"/>
    <property type="match status" value="1"/>
</dbReference>
<reference evidence="3" key="1">
    <citation type="journal article" date="2019" name="bioRxiv">
        <title>The Genome of the Zebra Mussel, Dreissena polymorpha: A Resource for Invasive Species Research.</title>
        <authorList>
            <person name="McCartney M.A."/>
            <person name="Auch B."/>
            <person name="Kono T."/>
            <person name="Mallez S."/>
            <person name="Zhang Y."/>
            <person name="Obille A."/>
            <person name="Becker A."/>
            <person name="Abrahante J.E."/>
            <person name="Garbe J."/>
            <person name="Badalamenti J.P."/>
            <person name="Herman A."/>
            <person name="Mangelson H."/>
            <person name="Liachko I."/>
            <person name="Sullivan S."/>
            <person name="Sone E.D."/>
            <person name="Koren S."/>
            <person name="Silverstein K.A.T."/>
            <person name="Beckman K.B."/>
            <person name="Gohl D.M."/>
        </authorList>
    </citation>
    <scope>NUCLEOTIDE SEQUENCE</scope>
    <source>
        <strain evidence="3">Duluth1</strain>
        <tissue evidence="3">Whole animal</tissue>
    </source>
</reference>
<dbReference type="AlphaFoldDB" id="A0A9D4EX33"/>
<evidence type="ECO:0000313" key="3">
    <source>
        <dbReference type="EMBL" id="KAH3787274.1"/>
    </source>
</evidence>
<sequence length="313" mass="35380">MSRIPAMTPRSGTQTTQTTNRSRTRSNLPQAEPKLKIGSLDSVNERLTTAASGNTLRNSQGDLTARSNNTLRNSQADLTARSSAGDDEEFQQQQRPEAVDMPFFKQDPFTDVVLALNGKRIFTCRALLAYHSPVLAQLLSSGSVKSNKEMDIPDKDFEDFVELLAYMDPRVDYQITEQSAIALLPLAEEYGIVSLKRLCEQTIIQSFRQMRRGKKPGALPVEISLEYLHLADKYDFPGLKNLVTDEFVNSEDPSATKSLLESELISEHVKLTVLDKKVEKVHFELDKERRERTAIETKLTDYGNKRFRRPLPD</sequence>
<dbReference type="Gene3D" id="3.30.710.10">
    <property type="entry name" value="Potassium Channel Kv1.1, Chain A"/>
    <property type="match status" value="1"/>
</dbReference>
<feature type="compositionally biased region" description="Polar residues" evidence="1">
    <location>
        <begin position="41"/>
        <end position="73"/>
    </location>
</feature>
<name>A0A9D4EX33_DREPO</name>
<dbReference type="PANTHER" id="PTHR22744:SF17">
    <property type="entry name" value="BTB DOMAIN-CONTAINING PROTEIN"/>
    <property type="match status" value="1"/>
</dbReference>
<reference evidence="3" key="2">
    <citation type="submission" date="2020-11" db="EMBL/GenBank/DDBJ databases">
        <authorList>
            <person name="McCartney M.A."/>
            <person name="Auch B."/>
            <person name="Kono T."/>
            <person name="Mallez S."/>
            <person name="Becker A."/>
            <person name="Gohl D.M."/>
            <person name="Silverstein K.A.T."/>
            <person name="Koren S."/>
            <person name="Bechman K.B."/>
            <person name="Herman A."/>
            <person name="Abrahante J.E."/>
            <person name="Garbe J."/>
        </authorList>
    </citation>
    <scope>NUCLEOTIDE SEQUENCE</scope>
    <source>
        <strain evidence="3">Duluth1</strain>
        <tissue evidence="3">Whole animal</tissue>
    </source>
</reference>
<gene>
    <name evidence="3" type="ORF">DPMN_165395</name>
</gene>
<dbReference type="InterPro" id="IPR000210">
    <property type="entry name" value="BTB/POZ_dom"/>
</dbReference>
<feature type="region of interest" description="Disordered" evidence="1">
    <location>
        <begin position="1"/>
        <end position="73"/>
    </location>
</feature>
<organism evidence="3 4">
    <name type="scientific">Dreissena polymorpha</name>
    <name type="common">Zebra mussel</name>
    <name type="synonym">Mytilus polymorpha</name>
    <dbReference type="NCBI Taxonomy" id="45954"/>
    <lineage>
        <taxon>Eukaryota</taxon>
        <taxon>Metazoa</taxon>
        <taxon>Spiralia</taxon>
        <taxon>Lophotrochozoa</taxon>
        <taxon>Mollusca</taxon>
        <taxon>Bivalvia</taxon>
        <taxon>Autobranchia</taxon>
        <taxon>Heteroconchia</taxon>
        <taxon>Euheterodonta</taxon>
        <taxon>Imparidentia</taxon>
        <taxon>Neoheterodontei</taxon>
        <taxon>Myida</taxon>
        <taxon>Dreissenoidea</taxon>
        <taxon>Dreissenidae</taxon>
        <taxon>Dreissena</taxon>
    </lineage>
</organism>
<feature type="domain" description="BTB" evidence="2">
    <location>
        <begin position="110"/>
        <end position="167"/>
    </location>
</feature>
<dbReference type="Pfam" id="PF00651">
    <property type="entry name" value="BTB"/>
    <property type="match status" value="1"/>
</dbReference>
<dbReference type="PANTHER" id="PTHR22744">
    <property type="entry name" value="HELIX LOOP HELIX PROTEIN 21-RELATED"/>
    <property type="match status" value="1"/>
</dbReference>
<dbReference type="SUPFAM" id="SSF54695">
    <property type="entry name" value="POZ domain"/>
    <property type="match status" value="1"/>
</dbReference>
<dbReference type="EMBL" id="JAIWYP010000008">
    <property type="protein sequence ID" value="KAH3787274.1"/>
    <property type="molecule type" value="Genomic_DNA"/>
</dbReference>
<evidence type="ECO:0000313" key="4">
    <source>
        <dbReference type="Proteomes" id="UP000828390"/>
    </source>
</evidence>
<comment type="caution">
    <text evidence="3">The sequence shown here is derived from an EMBL/GenBank/DDBJ whole genome shotgun (WGS) entry which is preliminary data.</text>
</comment>
<keyword evidence="4" id="KW-1185">Reference proteome</keyword>
<proteinExistence type="predicted"/>
<accession>A0A9D4EX33</accession>